<comment type="caution">
    <text evidence="12">The sequence shown here is derived from an EMBL/GenBank/DDBJ whole genome shotgun (WGS) entry which is preliminary data.</text>
</comment>
<feature type="transmembrane region" description="Helical" evidence="11">
    <location>
        <begin position="344"/>
        <end position="363"/>
    </location>
</feature>
<dbReference type="GO" id="GO:0016020">
    <property type="term" value="C:membrane"/>
    <property type="evidence" value="ECO:0007669"/>
    <property type="project" value="GOC"/>
</dbReference>
<dbReference type="Proteomes" id="UP000562124">
    <property type="component" value="Unassembled WGS sequence"/>
</dbReference>
<name>A0A7Y0QHR9_CELFI</name>
<evidence type="ECO:0000256" key="4">
    <source>
        <dbReference type="ARBA" id="ARBA00022676"/>
    </source>
</evidence>
<dbReference type="UniPathway" id="UPA00196"/>
<dbReference type="EMBL" id="JABCJJ010000004">
    <property type="protein sequence ID" value="NMR19427.1"/>
    <property type="molecule type" value="Genomic_DNA"/>
</dbReference>
<evidence type="ECO:0000256" key="9">
    <source>
        <dbReference type="ARBA" id="ARBA00023136"/>
    </source>
</evidence>
<feature type="region of interest" description="Disordered" evidence="10">
    <location>
        <begin position="201"/>
        <end position="235"/>
    </location>
</feature>
<feature type="transmembrane region" description="Helical" evidence="11">
    <location>
        <begin position="159"/>
        <end position="185"/>
    </location>
</feature>
<keyword evidence="3" id="KW-0337">GPI-anchor biosynthesis</keyword>
<accession>A0A7Y0QHR9</accession>
<keyword evidence="8 11" id="KW-1133">Transmembrane helix</keyword>
<gene>
    <name evidence="12" type="ORF">HIR71_04190</name>
</gene>
<keyword evidence="6 11" id="KW-0812">Transmembrane</keyword>
<organism evidence="12 13">
    <name type="scientific">Cellulomonas fimi</name>
    <dbReference type="NCBI Taxonomy" id="1708"/>
    <lineage>
        <taxon>Bacteria</taxon>
        <taxon>Bacillati</taxon>
        <taxon>Actinomycetota</taxon>
        <taxon>Actinomycetes</taxon>
        <taxon>Micrococcales</taxon>
        <taxon>Cellulomonadaceae</taxon>
        <taxon>Cellulomonas</taxon>
    </lineage>
</organism>
<feature type="transmembrane region" description="Helical" evidence="11">
    <location>
        <begin position="319"/>
        <end position="337"/>
    </location>
</feature>
<evidence type="ECO:0000256" key="1">
    <source>
        <dbReference type="ARBA" id="ARBA00004477"/>
    </source>
</evidence>
<evidence type="ECO:0000256" key="7">
    <source>
        <dbReference type="ARBA" id="ARBA00022824"/>
    </source>
</evidence>
<evidence type="ECO:0000256" key="11">
    <source>
        <dbReference type="SAM" id="Phobius"/>
    </source>
</evidence>
<feature type="transmembrane region" description="Helical" evidence="11">
    <location>
        <begin position="369"/>
        <end position="387"/>
    </location>
</feature>
<evidence type="ECO:0000313" key="12">
    <source>
        <dbReference type="EMBL" id="NMR19427.1"/>
    </source>
</evidence>
<evidence type="ECO:0000256" key="10">
    <source>
        <dbReference type="SAM" id="MobiDB-lite"/>
    </source>
</evidence>
<dbReference type="GO" id="GO:0000009">
    <property type="term" value="F:alpha-1,6-mannosyltransferase activity"/>
    <property type="evidence" value="ECO:0007669"/>
    <property type="project" value="InterPro"/>
</dbReference>
<feature type="transmembrane region" description="Helical" evidence="11">
    <location>
        <begin position="259"/>
        <end position="277"/>
    </location>
</feature>
<evidence type="ECO:0000256" key="2">
    <source>
        <dbReference type="ARBA" id="ARBA00004687"/>
    </source>
</evidence>
<dbReference type="GO" id="GO:0006506">
    <property type="term" value="P:GPI anchor biosynthetic process"/>
    <property type="evidence" value="ECO:0007669"/>
    <property type="project" value="UniProtKB-UniPathway"/>
</dbReference>
<keyword evidence="9 11" id="KW-0472">Membrane</keyword>
<evidence type="ECO:0008006" key="14">
    <source>
        <dbReference type="Google" id="ProtNLM"/>
    </source>
</evidence>
<evidence type="ECO:0000256" key="5">
    <source>
        <dbReference type="ARBA" id="ARBA00022679"/>
    </source>
</evidence>
<dbReference type="RefSeq" id="WP_169323715.1">
    <property type="nucleotide sequence ID" value="NZ_JABCJJ010000004.1"/>
</dbReference>
<evidence type="ECO:0000256" key="6">
    <source>
        <dbReference type="ARBA" id="ARBA00022692"/>
    </source>
</evidence>
<dbReference type="GO" id="GO:0004376">
    <property type="term" value="F:GPI mannosyltransferase activity"/>
    <property type="evidence" value="ECO:0007669"/>
    <property type="project" value="InterPro"/>
</dbReference>
<comment type="pathway">
    <text evidence="2">Glycolipid biosynthesis; glycosylphosphatidylinositol-anchor biosynthesis.</text>
</comment>
<dbReference type="AlphaFoldDB" id="A0A7Y0QHR9"/>
<dbReference type="InterPro" id="IPR007315">
    <property type="entry name" value="PIG-V/Gpi18"/>
</dbReference>
<dbReference type="PANTHER" id="PTHR12468">
    <property type="entry name" value="GPI MANNOSYLTRANSFERASE 2"/>
    <property type="match status" value="1"/>
</dbReference>
<feature type="transmembrane region" description="Helical" evidence="11">
    <location>
        <begin position="87"/>
        <end position="109"/>
    </location>
</feature>
<keyword evidence="5" id="KW-0808">Transferase</keyword>
<feature type="transmembrane region" description="Helical" evidence="11">
    <location>
        <begin position="399"/>
        <end position="419"/>
    </location>
</feature>
<proteinExistence type="predicted"/>
<evidence type="ECO:0000256" key="8">
    <source>
        <dbReference type="ARBA" id="ARBA00022989"/>
    </source>
</evidence>
<protein>
    <recommendedName>
        <fullName evidence="14">Integral membrane protein</fullName>
    </recommendedName>
</protein>
<feature type="transmembrane region" description="Helical" evidence="11">
    <location>
        <begin position="116"/>
        <end position="139"/>
    </location>
</feature>
<sequence>MLVLFAAMTVILSIVVALASRTVPRAEPILQGPSWLDGWFQYDAGWYHAIATSGYSYTPGQQSSIAFFPTYPLTVRGLGGVLGDYQLAGSLVGVLAGAAAVALFGGWVWRRLPRAGAVTAIAVLMLYPYAFFLYGAMYADSLFLLTAVGAFLLLERRMYWLAGLVGALATAGRPVGVAVAIGLVVRMLELRAQDRADVEVRSRVESPAPARLRGSADTRVPSSPGAPGSPQRRAGLVPPAPIPWRALVGAVTAVRWREAGVLLSGAGLLAWSVFLWIEFGNPLAFVEVESAPGWNQGVGPRTWFKITFLGTLVRGPYDVAALLTLQALACLAAILLLRRVWRRFGWGYLAYAAVVLAIPVIGTKDFMGTGRYVLVAFPVMAAAGDLLATTERRWARPVALVACGTLLVVLTTLYGRGIAVS</sequence>
<keyword evidence="7" id="KW-0256">Endoplasmic reticulum</keyword>
<keyword evidence="13" id="KW-1185">Reference proteome</keyword>
<dbReference type="GO" id="GO:0031501">
    <property type="term" value="C:mannosyltransferase complex"/>
    <property type="evidence" value="ECO:0007669"/>
    <property type="project" value="TreeGrafter"/>
</dbReference>
<dbReference type="PANTHER" id="PTHR12468:SF2">
    <property type="entry name" value="GPI MANNOSYLTRANSFERASE 2"/>
    <property type="match status" value="1"/>
</dbReference>
<reference evidence="12 13" key="1">
    <citation type="submission" date="2020-04" db="EMBL/GenBank/DDBJ databases">
        <title>Sequencing and Assembly of C. fimi.</title>
        <authorList>
            <person name="Ramsey A.R."/>
        </authorList>
    </citation>
    <scope>NUCLEOTIDE SEQUENCE [LARGE SCALE GENOMIC DNA]</scope>
    <source>
        <strain evidence="12 13">SB</strain>
    </source>
</reference>
<evidence type="ECO:0000313" key="13">
    <source>
        <dbReference type="Proteomes" id="UP000562124"/>
    </source>
</evidence>
<keyword evidence="4" id="KW-0328">Glycosyltransferase</keyword>
<comment type="subcellular location">
    <subcellularLocation>
        <location evidence="1">Endoplasmic reticulum membrane</location>
        <topology evidence="1">Multi-pass membrane protein</topology>
    </subcellularLocation>
</comment>
<evidence type="ECO:0000256" key="3">
    <source>
        <dbReference type="ARBA" id="ARBA00022502"/>
    </source>
</evidence>